<reference evidence="5" key="1">
    <citation type="journal article" date="2012" name="Nature">
        <title>The tomato genome sequence provides insights into fleshy fruit evolution.</title>
        <authorList>
            <consortium name="Tomato Genome Consortium"/>
        </authorList>
    </citation>
    <scope>NUCLEOTIDE SEQUENCE [LARGE SCALE GENOMIC DNA]</scope>
    <source>
        <strain evidence="5">cv. Heinz 1706</strain>
    </source>
</reference>
<evidence type="ECO:0000256" key="1">
    <source>
        <dbReference type="ARBA" id="ARBA00004141"/>
    </source>
</evidence>
<keyword evidence="6" id="KW-1185">Reference proteome</keyword>
<dbReference type="Proteomes" id="UP000004994">
    <property type="component" value="Chromosome 10"/>
</dbReference>
<evidence type="ECO:0000256" key="3">
    <source>
        <dbReference type="ARBA" id="ARBA00022989"/>
    </source>
</evidence>
<dbReference type="PaxDb" id="4081-Solyc10g024350.1.1"/>
<evidence type="ECO:0000313" key="5">
    <source>
        <dbReference type="EnsemblPlants" id="Solyc10g024350.2.1"/>
    </source>
</evidence>
<keyword evidence="4" id="KW-0472">Membrane</keyword>
<dbReference type="Pfam" id="PF02466">
    <property type="entry name" value="Tim17"/>
    <property type="match status" value="1"/>
</dbReference>
<dbReference type="PANTHER" id="PTHR15371:SF0">
    <property type="entry name" value="SD19278P"/>
    <property type="match status" value="1"/>
</dbReference>
<dbReference type="InterPro" id="IPR045238">
    <property type="entry name" value="Tim23-like"/>
</dbReference>
<organism evidence="5">
    <name type="scientific">Solanum lycopersicum</name>
    <name type="common">Tomato</name>
    <name type="synonym">Lycopersicon esculentum</name>
    <dbReference type="NCBI Taxonomy" id="4081"/>
    <lineage>
        <taxon>Eukaryota</taxon>
        <taxon>Viridiplantae</taxon>
        <taxon>Streptophyta</taxon>
        <taxon>Embryophyta</taxon>
        <taxon>Tracheophyta</taxon>
        <taxon>Spermatophyta</taxon>
        <taxon>Magnoliopsida</taxon>
        <taxon>eudicotyledons</taxon>
        <taxon>Gunneridae</taxon>
        <taxon>Pentapetalae</taxon>
        <taxon>asterids</taxon>
        <taxon>lamiids</taxon>
        <taxon>Solanales</taxon>
        <taxon>Solanaceae</taxon>
        <taxon>Solanoideae</taxon>
        <taxon>Solaneae</taxon>
        <taxon>Solanum</taxon>
        <taxon>Solanum subgen. Lycopersicon</taxon>
    </lineage>
</organism>
<keyword evidence="2" id="KW-0812">Transmembrane</keyword>
<dbReference type="GO" id="GO:0030150">
    <property type="term" value="P:protein import into mitochondrial matrix"/>
    <property type="evidence" value="ECO:0000318"/>
    <property type="project" value="GO_Central"/>
</dbReference>
<reference evidence="5" key="2">
    <citation type="submission" date="2019-01" db="UniProtKB">
        <authorList>
            <consortium name="EnsemblPlants"/>
        </authorList>
    </citation>
    <scope>IDENTIFICATION</scope>
    <source>
        <strain evidence="5">cv. Heinz 1706</strain>
    </source>
</reference>
<dbReference type="AlphaFoldDB" id="A0A3Q7IEG8"/>
<name>A0A3Q7IEG8_SOLLC</name>
<dbReference type="GO" id="GO:0005744">
    <property type="term" value="C:TIM23 mitochondrial import inner membrane translocase complex"/>
    <property type="evidence" value="ECO:0000318"/>
    <property type="project" value="GO_Central"/>
</dbReference>
<evidence type="ECO:0008006" key="7">
    <source>
        <dbReference type="Google" id="ProtNLM"/>
    </source>
</evidence>
<evidence type="ECO:0000256" key="4">
    <source>
        <dbReference type="ARBA" id="ARBA00023136"/>
    </source>
</evidence>
<proteinExistence type="predicted"/>
<dbReference type="InParanoid" id="A0A3Q7IEG8"/>
<dbReference type="EnsemblPlants" id="Solyc10g024350.2.1">
    <property type="protein sequence ID" value="Solyc10g024350.2.1"/>
    <property type="gene ID" value="Solyc10g024350.2"/>
</dbReference>
<dbReference type="GO" id="GO:0008320">
    <property type="term" value="F:protein transmembrane transporter activity"/>
    <property type="evidence" value="ECO:0000318"/>
    <property type="project" value="GO_Central"/>
</dbReference>
<dbReference type="PANTHER" id="PTHR15371">
    <property type="entry name" value="TIM23"/>
    <property type="match status" value="1"/>
</dbReference>
<comment type="subcellular location">
    <subcellularLocation>
        <location evidence="1">Membrane</location>
        <topology evidence="1">Multi-pass membrane protein</topology>
    </subcellularLocation>
</comment>
<sequence>MTTRIKLYNPYQDLQVPIKTFYKIMGENLTYYTGISYLSGAIFSVGKGFIEGVKASKPCDTMKLKINRILNVSGYTGRKFGNRASVIELLYAGVGSGMVAIRDTYDVINSVVAGLGTSMFYRETSGLRSTAVAGVIGVVVVGLGVTGKQAIK</sequence>
<dbReference type="Gramene" id="Solyc10g024350.2.1">
    <property type="protein sequence ID" value="Solyc10g024350.2.1"/>
    <property type="gene ID" value="Solyc10g024350.2"/>
</dbReference>
<evidence type="ECO:0000313" key="6">
    <source>
        <dbReference type="Proteomes" id="UP000004994"/>
    </source>
</evidence>
<accession>A0A3Q7IEG8</accession>
<evidence type="ECO:0000256" key="2">
    <source>
        <dbReference type="ARBA" id="ARBA00022692"/>
    </source>
</evidence>
<keyword evidence="3" id="KW-1133">Transmembrane helix</keyword>
<protein>
    <recommendedName>
        <fullName evidence="7">Mitochondrial import inner membrane translocase subunit TIM23</fullName>
    </recommendedName>
</protein>
<dbReference type="STRING" id="4081.A0A3Q7IEG8"/>